<evidence type="ECO:0000313" key="4">
    <source>
        <dbReference type="Proteomes" id="UP000182719"/>
    </source>
</evidence>
<dbReference type="GO" id="GO:0016887">
    <property type="term" value="F:ATP hydrolysis activity"/>
    <property type="evidence" value="ECO:0007669"/>
    <property type="project" value="InterPro"/>
</dbReference>
<reference evidence="4" key="1">
    <citation type="submission" date="2016-10" db="EMBL/GenBank/DDBJ databases">
        <authorList>
            <person name="Varghese N."/>
            <person name="Submissions S."/>
        </authorList>
    </citation>
    <scope>NUCLEOTIDE SEQUENCE [LARGE SCALE GENOMIC DNA]</scope>
    <source>
        <strain evidence="4">DSM 17044</strain>
    </source>
</reference>
<organism evidence="3 4">
    <name type="scientific">Stigmatella aurantiaca</name>
    <dbReference type="NCBI Taxonomy" id="41"/>
    <lineage>
        <taxon>Bacteria</taxon>
        <taxon>Pseudomonadati</taxon>
        <taxon>Myxococcota</taxon>
        <taxon>Myxococcia</taxon>
        <taxon>Myxococcales</taxon>
        <taxon>Cystobacterineae</taxon>
        <taxon>Archangiaceae</taxon>
        <taxon>Stigmatella</taxon>
    </lineage>
</organism>
<dbReference type="InterPro" id="IPR003959">
    <property type="entry name" value="ATPase_AAA_core"/>
</dbReference>
<dbReference type="CDD" id="cd00267">
    <property type="entry name" value="ABC_ATPase"/>
    <property type="match status" value="1"/>
</dbReference>
<dbReference type="Proteomes" id="UP000182719">
    <property type="component" value="Unassembled WGS sequence"/>
</dbReference>
<dbReference type="GO" id="GO:0005524">
    <property type="term" value="F:ATP binding"/>
    <property type="evidence" value="ECO:0007669"/>
    <property type="project" value="InterPro"/>
</dbReference>
<dbReference type="Pfam" id="PF13304">
    <property type="entry name" value="AAA_21"/>
    <property type="match status" value="1"/>
</dbReference>
<dbReference type="InterPro" id="IPR041685">
    <property type="entry name" value="AAA_GajA/Old/RecF-like"/>
</dbReference>
<evidence type="ECO:0000259" key="2">
    <source>
        <dbReference type="Pfam" id="PF13304"/>
    </source>
</evidence>
<dbReference type="Pfam" id="PF13175">
    <property type="entry name" value="AAA_15"/>
    <property type="match status" value="1"/>
</dbReference>
<feature type="domain" description="ATPase AAA-type core" evidence="2">
    <location>
        <begin position="185"/>
        <end position="244"/>
    </location>
</feature>
<accession>A0A1H7TKE4</accession>
<evidence type="ECO:0000313" key="3">
    <source>
        <dbReference type="EMBL" id="SEL85158.1"/>
    </source>
</evidence>
<name>A0A1H7TKE4_STIAU</name>
<dbReference type="PANTHER" id="PTHR43581">
    <property type="entry name" value="ATP/GTP PHOSPHATASE"/>
    <property type="match status" value="1"/>
</dbReference>
<dbReference type="RefSeq" id="WP_075007744.1">
    <property type="nucleotide sequence ID" value="NZ_FOAP01000009.1"/>
</dbReference>
<dbReference type="PANTHER" id="PTHR43581:SF4">
    <property type="entry name" value="ATP_GTP PHOSPHATASE"/>
    <property type="match status" value="1"/>
</dbReference>
<dbReference type="EMBL" id="FOAP01000009">
    <property type="protein sequence ID" value="SEL85158.1"/>
    <property type="molecule type" value="Genomic_DNA"/>
</dbReference>
<dbReference type="AlphaFoldDB" id="A0A1H7TKE4"/>
<gene>
    <name evidence="3" type="ORF">SAMN05444354_10947</name>
</gene>
<proteinExistence type="predicted"/>
<dbReference type="InterPro" id="IPR027417">
    <property type="entry name" value="P-loop_NTPase"/>
</dbReference>
<dbReference type="InterPro" id="IPR051396">
    <property type="entry name" value="Bact_Antivir_Def_Nuclease"/>
</dbReference>
<protein>
    <submittedName>
        <fullName evidence="3">AAA domain-containing protein, putative AbiEii toxin, Type IV TA system</fullName>
    </submittedName>
</protein>
<dbReference type="Gene3D" id="3.40.50.300">
    <property type="entry name" value="P-loop containing nucleotide triphosphate hydrolases"/>
    <property type="match status" value="2"/>
</dbReference>
<dbReference type="SUPFAM" id="SSF52540">
    <property type="entry name" value="P-loop containing nucleoside triphosphate hydrolases"/>
    <property type="match status" value="1"/>
</dbReference>
<feature type="domain" description="Endonuclease GajA/Old nuclease/RecF-like AAA" evidence="1">
    <location>
        <begin position="1"/>
        <end position="41"/>
    </location>
</feature>
<dbReference type="OrthoDB" id="9816506at2"/>
<keyword evidence="4" id="KW-1185">Reference proteome</keyword>
<evidence type="ECO:0000259" key="1">
    <source>
        <dbReference type="Pfam" id="PF13175"/>
    </source>
</evidence>
<sequence>MIRSVHFENFRCLKDVELQLQPLTVLVGSSSSGKTSVLEGMHYRLACEPSDYWRMDTTLRMSLQWTFEDGKQVRRIFPLSAFDSMSLHGHSVQSLALDIGALRNDSLMGRVTMLHPTGENLASVFASLEPVQREAVVSQLSLLVPSIKAVSLHQTGPRTHQLRFQDRWQPGLWFTPAQVAESVMYLMAFLVLPYQKPLPDVLTLDEPERGLHSRLLRQVVAMLRRMTVGSPGVRPVQVVIATHSFDLLEHIPPEDLRLLSRSLEDGSVQVSYPKQHLQEWKSRSIEPL</sequence>